<accession>A0A0K9F7V2</accession>
<dbReference type="Pfam" id="PF11428">
    <property type="entry name" value="DUF3196"/>
    <property type="match status" value="1"/>
</dbReference>
<dbReference type="GeneID" id="96599837"/>
<dbReference type="RefSeq" id="WP_049667630.1">
    <property type="nucleotide sequence ID" value="NZ_JBIVOC010000026.1"/>
</dbReference>
<name>A0A0K9F7V2_9BACI</name>
<dbReference type="InterPro" id="IPR019734">
    <property type="entry name" value="TPR_rpt"/>
</dbReference>
<keyword evidence="1" id="KW-0802">TPR repeat</keyword>
<evidence type="ECO:0000256" key="1">
    <source>
        <dbReference type="PROSITE-ProRule" id="PRU00339"/>
    </source>
</evidence>
<feature type="repeat" description="TPR" evidence="1">
    <location>
        <begin position="21"/>
        <end position="54"/>
    </location>
</feature>
<dbReference type="Gene3D" id="1.25.40.10">
    <property type="entry name" value="Tetratricopeptide repeat domain"/>
    <property type="match status" value="1"/>
</dbReference>
<dbReference type="AlphaFoldDB" id="A0A0K9F7V2"/>
<dbReference type="EMBL" id="LFXJ01000008">
    <property type="protein sequence ID" value="KMY30302.1"/>
    <property type="molecule type" value="Genomic_DNA"/>
</dbReference>
<sequence>MTKRKRHVIKHDNIVVFPGAVQTLIREGHMYAENYQYEEAVASFEKAFLYEAGDENALSTYAYALYELKEYDKVKNVCEQLFAIGTTLYVEVMELYVTVCMQLKEYHQVESLITTLIEENVLPEDQLEKFERLRSLNQEVASNLQKKEDAKRLLEEQEYELSKFSALTPNEQSIRLHRLMDTNVRQLKTALKEIIECPTIHPFVRSLALILLVEQEVSIDILVSKFDQTITVNPNNLVLPNQLPQYREIKKIIENKLEQDPSTLEMVQYLMAKHAIVSYPFEWHPFEADDIAYSYIDFVQSMLGKVQEMDYEIIDFLQMLEKLSELHEV</sequence>
<evidence type="ECO:0008006" key="4">
    <source>
        <dbReference type="Google" id="ProtNLM"/>
    </source>
</evidence>
<dbReference type="OrthoDB" id="2364593at2"/>
<dbReference type="InterPro" id="IPR024503">
    <property type="entry name" value="DUF3196"/>
</dbReference>
<protein>
    <recommendedName>
        <fullName evidence="4">Hydrolase</fullName>
    </recommendedName>
</protein>
<evidence type="ECO:0000313" key="2">
    <source>
        <dbReference type="EMBL" id="KMY30302.1"/>
    </source>
</evidence>
<dbReference type="SUPFAM" id="SSF48452">
    <property type="entry name" value="TPR-like"/>
    <property type="match status" value="1"/>
</dbReference>
<reference evidence="3" key="1">
    <citation type="submission" date="2015-07" db="EMBL/GenBank/DDBJ databases">
        <authorList>
            <consortium name="Consortium for Microbial Forensics and Genomics (microFORGE)"/>
            <person name="Knight B.M."/>
            <person name="Roberts D.P."/>
            <person name="Lin D."/>
            <person name="Hari K."/>
            <person name="Fletcher J."/>
            <person name="Melcher U."/>
            <person name="Blagden T."/>
            <person name="Winegar R.A."/>
        </authorList>
    </citation>
    <scope>NUCLEOTIDE SEQUENCE [LARGE SCALE GENOMIC DNA]</scope>
    <source>
        <strain evidence="3">DSM 23493</strain>
    </source>
</reference>
<dbReference type="InterPro" id="IPR011990">
    <property type="entry name" value="TPR-like_helical_dom_sf"/>
</dbReference>
<dbReference type="SUPFAM" id="SSF116965">
    <property type="entry name" value="Hypothetical protein MPN330"/>
    <property type="match status" value="1"/>
</dbReference>
<dbReference type="Proteomes" id="UP000037326">
    <property type="component" value="Unassembled WGS sequence"/>
</dbReference>
<dbReference type="PATRIC" id="fig|582475.4.peg.4387"/>
<dbReference type="PROSITE" id="PS50005">
    <property type="entry name" value="TPR"/>
    <property type="match status" value="1"/>
</dbReference>
<evidence type="ECO:0000313" key="3">
    <source>
        <dbReference type="Proteomes" id="UP000037326"/>
    </source>
</evidence>
<proteinExistence type="predicted"/>
<comment type="caution">
    <text evidence="2">The sequence shown here is derived from an EMBL/GenBank/DDBJ whole genome shotgun (WGS) entry which is preliminary data.</text>
</comment>
<gene>
    <name evidence="2" type="ORF">ACZ11_16530</name>
</gene>
<organism evidence="2 3">
    <name type="scientific">Lysinibacillus xylanilyticus</name>
    <dbReference type="NCBI Taxonomy" id="582475"/>
    <lineage>
        <taxon>Bacteria</taxon>
        <taxon>Bacillati</taxon>
        <taxon>Bacillota</taxon>
        <taxon>Bacilli</taxon>
        <taxon>Bacillales</taxon>
        <taxon>Bacillaceae</taxon>
        <taxon>Lysinibacillus</taxon>
    </lineage>
</organism>